<dbReference type="CDD" id="cd20293">
    <property type="entry name" value="cupin_HutD_N"/>
    <property type="match status" value="1"/>
</dbReference>
<dbReference type="AlphaFoldDB" id="A0A109JVB9"/>
<dbReference type="Pfam" id="PF05962">
    <property type="entry name" value="HutD"/>
    <property type="match status" value="1"/>
</dbReference>
<comment type="caution">
    <text evidence="1">The sequence shown here is derived from an EMBL/GenBank/DDBJ whole genome shotgun (WGS) entry which is preliminary data.</text>
</comment>
<sequence>MKIVRAADCRIVPWKNGGGATTEIAVEPDNASLDEFDWRISMARVASDGPFSEFVGTDRSLAVVTGRGLVLGIGDAADVVLDAASDPIRFAGDTPTSARLLAGAIVDLNVMTRRGRYDHRLQRVNASTIFDFGDHRIAAVVAPSGEVSLIVRQRTVTLMPGDSAILTSTADAPCQIVPAPATACYLVLLHEGGRQIGSA</sequence>
<accession>A0A109JVB9</accession>
<dbReference type="PANTHER" id="PTHR37943">
    <property type="entry name" value="PROTEIN VES"/>
    <property type="match status" value="1"/>
</dbReference>
<evidence type="ECO:0000313" key="1">
    <source>
        <dbReference type="EMBL" id="KWV55773.1"/>
    </source>
</evidence>
<organism evidence="1 2">
    <name type="scientific">Bradyrhizobium macuxiense</name>
    <dbReference type="NCBI Taxonomy" id="1755647"/>
    <lineage>
        <taxon>Bacteria</taxon>
        <taxon>Pseudomonadati</taxon>
        <taxon>Pseudomonadota</taxon>
        <taxon>Alphaproteobacteria</taxon>
        <taxon>Hyphomicrobiales</taxon>
        <taxon>Nitrobacteraceae</taxon>
        <taxon>Bradyrhizobium</taxon>
    </lineage>
</organism>
<evidence type="ECO:0000313" key="2">
    <source>
        <dbReference type="Proteomes" id="UP000057737"/>
    </source>
</evidence>
<reference evidence="1 2" key="1">
    <citation type="submission" date="2015-11" db="EMBL/GenBank/DDBJ databases">
        <title>Draft Genome Sequence of the Strain BR 10303 (Bradyrhizobium sp.) isolated from nodules of Centrolobium paraense.</title>
        <authorList>
            <person name="Zelli J.E."/>
            <person name="Simoes-Araujo J.L."/>
            <person name="Barauna A.C."/>
            <person name="Silva K."/>
        </authorList>
    </citation>
    <scope>NUCLEOTIDE SEQUENCE [LARGE SCALE GENOMIC DNA]</scope>
    <source>
        <strain evidence="1 2">BR 10303</strain>
    </source>
</reference>
<dbReference type="InterPro" id="IPR010282">
    <property type="entry name" value="Uncharacterised_HutD/Ves"/>
</dbReference>
<dbReference type="Gene3D" id="2.60.120.10">
    <property type="entry name" value="Jelly Rolls"/>
    <property type="match status" value="1"/>
</dbReference>
<name>A0A109JVB9_9BRAD</name>
<dbReference type="PANTHER" id="PTHR37943:SF1">
    <property type="entry name" value="PROTEIN VES"/>
    <property type="match status" value="1"/>
</dbReference>
<protein>
    <recommendedName>
        <fullName evidence="3">HutD-family protein</fullName>
    </recommendedName>
</protein>
<dbReference type="RefSeq" id="WP_066507165.1">
    <property type="nucleotide sequence ID" value="NZ_LNCU01000061.1"/>
</dbReference>
<proteinExistence type="predicted"/>
<evidence type="ECO:0008006" key="3">
    <source>
        <dbReference type="Google" id="ProtNLM"/>
    </source>
</evidence>
<gene>
    <name evidence="1" type="ORF">AS156_00170</name>
</gene>
<dbReference type="OrthoDB" id="9800082at2"/>
<dbReference type="InterPro" id="IPR011051">
    <property type="entry name" value="RmlC_Cupin_sf"/>
</dbReference>
<dbReference type="EMBL" id="LNCU01000061">
    <property type="protein sequence ID" value="KWV55773.1"/>
    <property type="molecule type" value="Genomic_DNA"/>
</dbReference>
<dbReference type="Proteomes" id="UP000057737">
    <property type="component" value="Unassembled WGS sequence"/>
</dbReference>
<keyword evidence="2" id="KW-1185">Reference proteome</keyword>
<dbReference type="SUPFAM" id="SSF51182">
    <property type="entry name" value="RmlC-like cupins"/>
    <property type="match status" value="1"/>
</dbReference>
<dbReference type="InterPro" id="IPR014710">
    <property type="entry name" value="RmlC-like_jellyroll"/>
</dbReference>